<accession>A0ABP9JR54</accession>
<evidence type="ECO:0000313" key="3">
    <source>
        <dbReference type="Proteomes" id="UP001500603"/>
    </source>
</evidence>
<dbReference type="InterPro" id="IPR007210">
    <property type="entry name" value="ABC_Gly_betaine_transp_sub-bd"/>
</dbReference>
<reference evidence="3" key="1">
    <citation type="journal article" date="2019" name="Int. J. Syst. Evol. Microbiol.">
        <title>The Global Catalogue of Microorganisms (GCM) 10K type strain sequencing project: providing services to taxonomists for standard genome sequencing and annotation.</title>
        <authorList>
            <consortium name="The Broad Institute Genomics Platform"/>
            <consortium name="The Broad Institute Genome Sequencing Center for Infectious Disease"/>
            <person name="Wu L."/>
            <person name="Ma J."/>
        </authorList>
    </citation>
    <scope>NUCLEOTIDE SEQUENCE [LARGE SCALE GENOMIC DNA]</scope>
    <source>
        <strain evidence="3">JCM 18298</strain>
    </source>
</reference>
<evidence type="ECO:0000259" key="1">
    <source>
        <dbReference type="Pfam" id="PF04069"/>
    </source>
</evidence>
<dbReference type="EMBL" id="BAABJM010000001">
    <property type="protein sequence ID" value="GAA5042207.1"/>
    <property type="molecule type" value="Genomic_DNA"/>
</dbReference>
<dbReference type="Pfam" id="PF04069">
    <property type="entry name" value="OpuAC"/>
    <property type="match status" value="1"/>
</dbReference>
<keyword evidence="3" id="KW-1185">Reference proteome</keyword>
<feature type="domain" description="ABC-type glycine betaine transport system substrate-binding" evidence="1">
    <location>
        <begin position="19"/>
        <end position="284"/>
    </location>
</feature>
<sequence length="288" mass="30165">MIVATATLAVSCGADDGARITVGAGDSLESTVLAEIYANALARTGARTAVQRDLGERADYLAALDANRVQLVAEHTGALLSYFDADADADADAGNRTRKPKEVSDAVNGALPEGLVVSDPADGADLRARVLLTEEAATSADIHKVDDLAPQCATTAVGVLATTDSIAQPNTLARDSGCEFAATLEFPDWATLRKALLDGQIHAALLNAPTAEATTGLVVLPDDTYAIPAENVVALMRKGMLDATQSKKVNYVSGELTTDELTEMIRRVRDQHETPATVANAWLDDHAL</sequence>
<name>A0ABP9JR54_9NOCA</name>
<dbReference type="SUPFAM" id="SSF53850">
    <property type="entry name" value="Periplasmic binding protein-like II"/>
    <property type="match status" value="1"/>
</dbReference>
<gene>
    <name evidence="2" type="ORF">GCM10023318_02120</name>
</gene>
<dbReference type="Gene3D" id="3.40.190.120">
    <property type="entry name" value="Osmoprotection protein (prox), domain 2"/>
    <property type="match status" value="1"/>
</dbReference>
<protein>
    <submittedName>
        <fullName evidence="2">ABC transporter substrate-binding protein</fullName>
    </submittedName>
</protein>
<dbReference type="Gene3D" id="3.40.190.10">
    <property type="entry name" value="Periplasmic binding protein-like II"/>
    <property type="match status" value="1"/>
</dbReference>
<comment type="caution">
    <text evidence="2">The sequence shown here is derived from an EMBL/GenBank/DDBJ whole genome shotgun (WGS) entry which is preliminary data.</text>
</comment>
<dbReference type="Proteomes" id="UP001500603">
    <property type="component" value="Unassembled WGS sequence"/>
</dbReference>
<organism evidence="2 3">
    <name type="scientific">Nocardia callitridis</name>
    <dbReference type="NCBI Taxonomy" id="648753"/>
    <lineage>
        <taxon>Bacteria</taxon>
        <taxon>Bacillati</taxon>
        <taxon>Actinomycetota</taxon>
        <taxon>Actinomycetes</taxon>
        <taxon>Mycobacteriales</taxon>
        <taxon>Nocardiaceae</taxon>
        <taxon>Nocardia</taxon>
    </lineage>
</organism>
<evidence type="ECO:0000313" key="2">
    <source>
        <dbReference type="EMBL" id="GAA5042207.1"/>
    </source>
</evidence>
<proteinExistence type="predicted"/>